<feature type="domain" description="Amine oxidase" evidence="1">
    <location>
        <begin position="21"/>
        <end position="279"/>
    </location>
</feature>
<dbReference type="GO" id="GO:0005829">
    <property type="term" value="C:cytosol"/>
    <property type="evidence" value="ECO:0007669"/>
    <property type="project" value="TreeGrafter"/>
</dbReference>
<name>A0A0B5QMM8_CLOBE</name>
<dbReference type="GO" id="GO:0016491">
    <property type="term" value="F:oxidoreductase activity"/>
    <property type="evidence" value="ECO:0007669"/>
    <property type="project" value="InterPro"/>
</dbReference>
<organism evidence="2 3">
    <name type="scientific">Clostridium beijerinckii</name>
    <name type="common">Clostridium MP</name>
    <dbReference type="NCBI Taxonomy" id="1520"/>
    <lineage>
        <taxon>Bacteria</taxon>
        <taxon>Bacillati</taxon>
        <taxon>Bacillota</taxon>
        <taxon>Clostridia</taxon>
        <taxon>Eubacteriales</taxon>
        <taxon>Clostridiaceae</taxon>
        <taxon>Clostridium</taxon>
    </lineage>
</organism>
<dbReference type="InterPro" id="IPR002937">
    <property type="entry name" value="Amino_oxidase"/>
</dbReference>
<dbReference type="STRING" id="1520.LF65_02941"/>
<protein>
    <recommendedName>
        <fullName evidence="1">Amine oxidase domain-containing protein</fullName>
    </recommendedName>
</protein>
<gene>
    <name evidence="2" type="ORF">LF65_02941</name>
</gene>
<dbReference type="EMBL" id="CP010086">
    <property type="protein sequence ID" value="AJG99511.1"/>
    <property type="molecule type" value="Genomic_DNA"/>
</dbReference>
<evidence type="ECO:0000259" key="1">
    <source>
        <dbReference type="Pfam" id="PF01593"/>
    </source>
</evidence>
<dbReference type="Proteomes" id="UP000031866">
    <property type="component" value="Chromosome"/>
</dbReference>
<dbReference type="GO" id="GO:0008767">
    <property type="term" value="F:UDP-galactopyranose mutase activity"/>
    <property type="evidence" value="ECO:0007669"/>
    <property type="project" value="TreeGrafter"/>
</dbReference>
<reference evidence="3" key="1">
    <citation type="submission" date="2014-12" db="EMBL/GenBank/DDBJ databases">
        <title>Genome sequence of Clostridium beijerinckii strain 59B.</title>
        <authorList>
            <person name="Little G.T."/>
            <person name="Minton N.P."/>
        </authorList>
    </citation>
    <scope>NUCLEOTIDE SEQUENCE [LARGE SCALE GENOMIC DNA]</scope>
    <source>
        <strain evidence="3">59B</strain>
    </source>
</reference>
<dbReference type="InterPro" id="IPR036188">
    <property type="entry name" value="FAD/NAD-bd_sf"/>
</dbReference>
<accession>A0A0B5QMM8</accession>
<dbReference type="GO" id="GO:0050660">
    <property type="term" value="F:flavin adenine dinucleotide binding"/>
    <property type="evidence" value="ECO:0007669"/>
    <property type="project" value="TreeGrafter"/>
</dbReference>
<evidence type="ECO:0000313" key="3">
    <source>
        <dbReference type="Proteomes" id="UP000031866"/>
    </source>
</evidence>
<dbReference type="RefSeq" id="WP_041896990.1">
    <property type="nucleotide sequence ID" value="NZ_CP010086.2"/>
</dbReference>
<sequence length="432" mass="50290">MDKSIVILGAGITGIAASYYDESDQTIIYEKDNSYGGICGNFQLDDFIFDKGIHLSFTRDSEVRNIFDKIPHRSFEPHPKNISNYRWFKHPIQNNLFSLPIEEKVKAIVSFCDKNKLNTENMNYKNWLYSKYGEYITENFFLRYTRKYWCENAENMDISWIKNRVYTPSLEEVIYGALTEDTPNTYYAKEMKYPISGGYKEFLKPMLNNCNIVFNAEAISLDLKNKTVEFSNGDKVDYEFLVSTIPLTELTSITKDISEELKSRAQNLRSTSAILVSLVIEGELNFDDIWFYIYDEDILPARAYLPGKKSINNIKPGYSTIQFEIYGCKAKPLKYSNEKIINNIYDFIEKAKIASKNSVILSDIRSLDHTNVIFYKDTIRNRDYIIDFYGKNQIYCVGRFGQWDYLWSDQSLLSGKNAINKIKCKVGSENRR</sequence>
<dbReference type="PANTHER" id="PTHR21197">
    <property type="entry name" value="UDP-GALACTOPYRANOSE MUTASE"/>
    <property type="match status" value="1"/>
</dbReference>
<dbReference type="Gene3D" id="3.50.50.60">
    <property type="entry name" value="FAD/NAD(P)-binding domain"/>
    <property type="match status" value="1"/>
</dbReference>
<dbReference type="PANTHER" id="PTHR21197:SF0">
    <property type="entry name" value="UDP-GALACTOPYRANOSE MUTASE"/>
    <property type="match status" value="1"/>
</dbReference>
<proteinExistence type="predicted"/>
<dbReference type="SUPFAM" id="SSF51971">
    <property type="entry name" value="Nucleotide-binding domain"/>
    <property type="match status" value="1"/>
</dbReference>
<dbReference type="KEGG" id="cbei:LF65_02941"/>
<evidence type="ECO:0000313" key="2">
    <source>
        <dbReference type="EMBL" id="AJG99511.1"/>
    </source>
</evidence>
<dbReference type="OrthoDB" id="9769600at2"/>
<dbReference type="AlphaFoldDB" id="A0A0B5QMM8"/>
<dbReference type="Pfam" id="PF01593">
    <property type="entry name" value="Amino_oxidase"/>
    <property type="match status" value="1"/>
</dbReference>